<sequence length="356" mass="39392">MSAQSAQALVQAYSQLLVEDYAIVAVSCKYILRLVVYEFLITTSDEADILWKRPVTTSAILLGSVRWCMLLTVALQLAPPTRMSGLLTQHVAYWNSTHSCKTLSVLDVVITLTGFIQTALFSSLRVFAIWRRSYVWSLPVFALSMVPVVTNLIYTAMSKYISVAVPLVGMTCISESPFSGQTTYVPQARRSVLYITRVSLILADTMVLILTWIKTFGHWRHARSVGVKVSMTTCLLRDGTIYFIILLAMNLAQLLTFDSSGDLAPMGTFATTLPPVLVNRFMINLRTVDSEVPDYSVSTNDQQQRTPTLQFTRSANRLGNIGATLQDGWSEDEAWDEEDSAAGVEEAGQQEASAEA</sequence>
<keyword evidence="4" id="KW-1185">Reference proteome</keyword>
<dbReference type="InParanoid" id="K5X435"/>
<evidence type="ECO:0000313" key="4">
    <source>
        <dbReference type="Proteomes" id="UP000008370"/>
    </source>
</evidence>
<feature type="compositionally biased region" description="Acidic residues" evidence="1">
    <location>
        <begin position="329"/>
        <end position="340"/>
    </location>
</feature>
<dbReference type="GeneID" id="18912502"/>
<name>K5X435_PHACS</name>
<reference evidence="3 4" key="1">
    <citation type="journal article" date="2012" name="BMC Genomics">
        <title>Comparative genomics of the white-rot fungi, Phanerochaete carnosa and P. chrysosporium, to elucidate the genetic basis of the distinct wood types they colonize.</title>
        <authorList>
            <person name="Suzuki H."/>
            <person name="MacDonald J."/>
            <person name="Syed K."/>
            <person name="Salamov A."/>
            <person name="Hori C."/>
            <person name="Aerts A."/>
            <person name="Henrissat B."/>
            <person name="Wiebenga A."/>
            <person name="vanKuyk P.A."/>
            <person name="Barry K."/>
            <person name="Lindquist E."/>
            <person name="LaButti K."/>
            <person name="Lapidus A."/>
            <person name="Lucas S."/>
            <person name="Coutinho P."/>
            <person name="Gong Y."/>
            <person name="Samejima M."/>
            <person name="Mahadevan R."/>
            <person name="Abou-Zaid M."/>
            <person name="de Vries R.P."/>
            <person name="Igarashi K."/>
            <person name="Yadav J.S."/>
            <person name="Grigoriev I.V."/>
            <person name="Master E.R."/>
        </authorList>
    </citation>
    <scope>NUCLEOTIDE SEQUENCE [LARGE SCALE GENOMIC DNA]</scope>
    <source>
        <strain evidence="3 4">HHB-10118-sp</strain>
    </source>
</reference>
<keyword evidence="2" id="KW-0812">Transmembrane</keyword>
<dbReference type="OrthoDB" id="2753852at2759"/>
<organism evidence="3 4">
    <name type="scientific">Phanerochaete carnosa (strain HHB-10118-sp)</name>
    <name type="common">White-rot fungus</name>
    <name type="synonym">Peniophora carnosa</name>
    <dbReference type="NCBI Taxonomy" id="650164"/>
    <lineage>
        <taxon>Eukaryota</taxon>
        <taxon>Fungi</taxon>
        <taxon>Dikarya</taxon>
        <taxon>Basidiomycota</taxon>
        <taxon>Agaricomycotina</taxon>
        <taxon>Agaricomycetes</taxon>
        <taxon>Polyporales</taxon>
        <taxon>Phanerochaetaceae</taxon>
        <taxon>Phanerochaete</taxon>
    </lineage>
</organism>
<keyword evidence="2" id="KW-0472">Membrane</keyword>
<feature type="transmembrane region" description="Helical" evidence="2">
    <location>
        <begin position="192"/>
        <end position="213"/>
    </location>
</feature>
<accession>K5X435</accession>
<evidence type="ECO:0000313" key="3">
    <source>
        <dbReference type="EMBL" id="EKM57597.1"/>
    </source>
</evidence>
<feature type="transmembrane region" description="Helical" evidence="2">
    <location>
        <begin position="103"/>
        <end position="122"/>
    </location>
</feature>
<dbReference type="Proteomes" id="UP000008370">
    <property type="component" value="Unassembled WGS sequence"/>
</dbReference>
<keyword evidence="2" id="KW-1133">Transmembrane helix</keyword>
<evidence type="ECO:0000256" key="1">
    <source>
        <dbReference type="SAM" id="MobiDB-lite"/>
    </source>
</evidence>
<feature type="transmembrane region" description="Helical" evidence="2">
    <location>
        <begin position="59"/>
        <end position="78"/>
    </location>
</feature>
<feature type="transmembrane region" description="Helical" evidence="2">
    <location>
        <begin position="134"/>
        <end position="154"/>
    </location>
</feature>
<dbReference type="RefSeq" id="XP_007392944.1">
    <property type="nucleotide sequence ID" value="XM_007392882.1"/>
</dbReference>
<dbReference type="HOGENOM" id="CLU_053360_2_0_1"/>
<feature type="region of interest" description="Disordered" evidence="1">
    <location>
        <begin position="326"/>
        <end position="356"/>
    </location>
</feature>
<protein>
    <submittedName>
        <fullName evidence="3">Uncharacterized protein</fullName>
    </submittedName>
</protein>
<dbReference type="KEGG" id="pco:PHACADRAFT_206490"/>
<gene>
    <name evidence="3" type="ORF">PHACADRAFT_206490</name>
</gene>
<feature type="compositionally biased region" description="Low complexity" evidence="1">
    <location>
        <begin position="341"/>
        <end position="356"/>
    </location>
</feature>
<evidence type="ECO:0000256" key="2">
    <source>
        <dbReference type="SAM" id="Phobius"/>
    </source>
</evidence>
<dbReference type="AlphaFoldDB" id="K5X435"/>
<dbReference type="EMBL" id="JH930470">
    <property type="protein sequence ID" value="EKM57597.1"/>
    <property type="molecule type" value="Genomic_DNA"/>
</dbReference>
<feature type="transmembrane region" description="Helical" evidence="2">
    <location>
        <begin position="239"/>
        <end position="257"/>
    </location>
</feature>
<proteinExistence type="predicted"/>